<dbReference type="STRING" id="1676925.ENSPKIP00000029424"/>
<dbReference type="PANTHER" id="PTHR23167:SF39">
    <property type="entry name" value="[F-ACTIN]-MONOOXYGENASE MICAL2"/>
    <property type="match status" value="1"/>
</dbReference>
<dbReference type="InterPro" id="IPR036872">
    <property type="entry name" value="CH_dom_sf"/>
</dbReference>
<dbReference type="SUPFAM" id="SSF47576">
    <property type="entry name" value="Calponin-homology domain, CH-domain"/>
    <property type="match status" value="1"/>
</dbReference>
<evidence type="ECO:0000259" key="2">
    <source>
        <dbReference type="PROSITE" id="PS50021"/>
    </source>
</evidence>
<dbReference type="Ensembl" id="ENSPKIT00000010221.1">
    <property type="protein sequence ID" value="ENSPKIP00000029424.1"/>
    <property type="gene ID" value="ENSPKIG00000010676.1"/>
</dbReference>
<proteinExistence type="predicted"/>
<organism evidence="3 4">
    <name type="scientific">Paramormyrops kingsleyae</name>
    <dbReference type="NCBI Taxonomy" id="1676925"/>
    <lineage>
        <taxon>Eukaryota</taxon>
        <taxon>Metazoa</taxon>
        <taxon>Chordata</taxon>
        <taxon>Craniata</taxon>
        <taxon>Vertebrata</taxon>
        <taxon>Euteleostomi</taxon>
        <taxon>Actinopterygii</taxon>
        <taxon>Neopterygii</taxon>
        <taxon>Teleostei</taxon>
        <taxon>Osteoglossocephala</taxon>
        <taxon>Osteoglossomorpha</taxon>
        <taxon>Osteoglossiformes</taxon>
        <taxon>Mormyridae</taxon>
        <taxon>Paramormyrops</taxon>
    </lineage>
</organism>
<dbReference type="InterPro" id="IPR001715">
    <property type="entry name" value="CH_dom"/>
</dbReference>
<dbReference type="GeneTree" id="ENSGT00940000158780"/>
<reference evidence="3" key="1">
    <citation type="submission" date="2025-08" db="UniProtKB">
        <authorList>
            <consortium name="Ensembl"/>
        </authorList>
    </citation>
    <scope>IDENTIFICATION</scope>
</reference>
<dbReference type="AlphaFoldDB" id="A0A3B3SF84"/>
<accession>A0A3B3SF84</accession>
<dbReference type="Pfam" id="PF00307">
    <property type="entry name" value="CH"/>
    <property type="match status" value="1"/>
</dbReference>
<protein>
    <recommendedName>
        <fullName evidence="2">Calponin-homology (CH) domain-containing protein</fullName>
    </recommendedName>
</protein>
<dbReference type="PROSITE" id="PS50021">
    <property type="entry name" value="CH"/>
    <property type="match status" value="1"/>
</dbReference>
<evidence type="ECO:0000313" key="3">
    <source>
        <dbReference type="Ensembl" id="ENSPKIP00000029424.1"/>
    </source>
</evidence>
<dbReference type="PANTHER" id="PTHR23167">
    <property type="entry name" value="CALPONIN HOMOLOGY DOMAIN-CONTAINING PROTEIN DDB_G0272472-RELATED"/>
    <property type="match status" value="1"/>
</dbReference>
<feature type="domain" description="Calponin-homology (CH)" evidence="2">
    <location>
        <begin position="2"/>
        <end position="104"/>
    </location>
</feature>
<evidence type="ECO:0000256" key="1">
    <source>
        <dbReference type="SAM" id="MobiDB-lite"/>
    </source>
</evidence>
<evidence type="ECO:0000313" key="4">
    <source>
        <dbReference type="Proteomes" id="UP000261540"/>
    </source>
</evidence>
<name>A0A3B3SF84_9TELE</name>
<reference evidence="3" key="2">
    <citation type="submission" date="2025-09" db="UniProtKB">
        <authorList>
            <consortium name="Ensembl"/>
        </authorList>
    </citation>
    <scope>IDENTIFICATION</scope>
</reference>
<dbReference type="SMART" id="SM00033">
    <property type="entry name" value="CH"/>
    <property type="match status" value="1"/>
</dbReference>
<feature type="region of interest" description="Disordered" evidence="1">
    <location>
        <begin position="79"/>
        <end position="104"/>
    </location>
</feature>
<sequence>YAALKVRLLTWCQRHTEGYRNVCVSDLTSSWKSGLALCALIHNFRADLIDFDSLNEEESAKNNQMAFDIAEREFGIPSRDQQMPLPQSLLELDDPSFRKMSHFG</sequence>
<keyword evidence="4" id="KW-1185">Reference proteome</keyword>
<dbReference type="Proteomes" id="UP000261540">
    <property type="component" value="Unplaced"/>
</dbReference>
<dbReference type="InterPro" id="IPR050540">
    <property type="entry name" value="F-actin_Monoox_Mical"/>
</dbReference>
<dbReference type="Gene3D" id="1.10.418.10">
    <property type="entry name" value="Calponin-like domain"/>
    <property type="match status" value="1"/>
</dbReference>